<protein>
    <recommendedName>
        <fullName evidence="5">Na(+)-translocating NADH-quinone reductase subunit A</fullName>
    </recommendedName>
</protein>
<evidence type="ECO:0000259" key="1">
    <source>
        <dbReference type="Pfam" id="PF05896"/>
    </source>
</evidence>
<proteinExistence type="predicted"/>
<evidence type="ECO:0000313" key="4">
    <source>
        <dbReference type="Proteomes" id="UP000214673"/>
    </source>
</evidence>
<evidence type="ECO:0008006" key="5">
    <source>
        <dbReference type="Google" id="ProtNLM"/>
    </source>
</evidence>
<feature type="domain" description="NqrA N-terminal barrel-sandwich hybrid" evidence="1">
    <location>
        <begin position="24"/>
        <end position="91"/>
    </location>
</feature>
<evidence type="ECO:0000313" key="3">
    <source>
        <dbReference type="EMBL" id="OWJ73351.1"/>
    </source>
</evidence>
<organism evidence="3 4">
    <name type="scientific">Haematobacter missouriensis</name>
    <dbReference type="NCBI Taxonomy" id="366616"/>
    <lineage>
        <taxon>Bacteria</taxon>
        <taxon>Pseudomonadati</taxon>
        <taxon>Pseudomonadota</taxon>
        <taxon>Alphaproteobacteria</taxon>
        <taxon>Rhodobacterales</taxon>
        <taxon>Paracoccaceae</taxon>
        <taxon>Haematobacter</taxon>
    </lineage>
</organism>
<dbReference type="EMBL" id="NIPV01000093">
    <property type="protein sequence ID" value="OWJ73351.1"/>
    <property type="molecule type" value="Genomic_DNA"/>
</dbReference>
<dbReference type="Pfam" id="PF24836">
    <property type="entry name" value="NQRA_2nd"/>
    <property type="match status" value="1"/>
</dbReference>
<reference evidence="3 4" key="1">
    <citation type="submission" date="2016-11" db="EMBL/GenBank/DDBJ databases">
        <title>Comparison of Traditional DNA-DNA Hybridization with In Silico Genomic Analysis.</title>
        <authorList>
            <person name="Nicholson A.C."/>
            <person name="Sammons S."/>
            <person name="Humrighouse B.W."/>
            <person name="Graziano J."/>
            <person name="Lasker B."/>
            <person name="Whitney A.M."/>
            <person name="Mcquiston J.R."/>
        </authorList>
    </citation>
    <scope>NUCLEOTIDE SEQUENCE [LARGE SCALE GENOMIC DNA]</scope>
    <source>
        <strain evidence="3 4">H1892</strain>
    </source>
</reference>
<comment type="caution">
    <text evidence="3">The sequence shown here is derived from an EMBL/GenBank/DDBJ whole genome shotgun (WGS) entry which is preliminary data.</text>
</comment>
<dbReference type="InterPro" id="IPR056148">
    <property type="entry name" value="NQRA_2nd"/>
</dbReference>
<dbReference type="Pfam" id="PF05896">
    <property type="entry name" value="NQRA_N"/>
    <property type="match status" value="1"/>
</dbReference>
<accession>A0ABX3ZQ53</accession>
<keyword evidence="4" id="KW-1185">Reference proteome</keyword>
<sequence length="405" mass="43496">MRLHVMTNRHRLTGGAIEAPFTGERLGISGGDLWVLRGKPAVAAGTRVAAGDLLFEDRKRPWIRFMSPVAGVVSRLETGPRRGLSEIEITPDGIASRNFPLRGPLNRAVLTELMVEAGLWTALRTRPFGRVPDPSIPPDAIFVTLTDGHPGAPDPAVVLPNLAHWLQRGLTALPLLTDGPIHLCHPPGLTVPEVPGIRSHGRPPGLPSAQIHALHPVSEAGMVWHLPWQEVVALGHLLEERTIWPQRILALSGAAMARPGLVLAPIGARLHDIVAGRLKDVPLRLLAGGAHGQAARFLRPGIYQITALQHQEAPRLYRAGWLSRLVTPQSAALIPNPWDEAAAPPGILSVPLMRALASGDVMAARDLGALGLIEEDLAAISHRLRGDVDYPALLRSTLDALEALQ</sequence>
<gene>
    <name evidence="3" type="ORF">CDV53_15855</name>
</gene>
<name>A0ABX3ZQ53_9RHOB</name>
<dbReference type="InterPro" id="IPR008703">
    <property type="entry name" value="NqrA"/>
</dbReference>
<evidence type="ECO:0000259" key="2">
    <source>
        <dbReference type="Pfam" id="PF24836"/>
    </source>
</evidence>
<feature type="domain" description="NqrA second alpha/beta" evidence="2">
    <location>
        <begin position="106"/>
        <end position="240"/>
    </location>
</feature>
<dbReference type="InterPro" id="IPR056147">
    <property type="entry name" value="NQRA_N"/>
</dbReference>
<dbReference type="Proteomes" id="UP000214673">
    <property type="component" value="Unassembled WGS sequence"/>
</dbReference>
<dbReference type="PANTHER" id="PTHR37839:SF1">
    <property type="entry name" value="NA(+)-TRANSLOCATING NADH-QUINONE REDUCTASE SUBUNIT A"/>
    <property type="match status" value="1"/>
</dbReference>
<dbReference type="PANTHER" id="PTHR37839">
    <property type="entry name" value="NA(+)-TRANSLOCATING NADH-QUINONE REDUCTASE SUBUNIT A"/>
    <property type="match status" value="1"/>
</dbReference>